<dbReference type="AlphaFoldDB" id="A0A922I8J6"/>
<comment type="caution">
    <text evidence="1">The sequence shown here is derived from an EMBL/GenBank/DDBJ whole genome shotgun (WGS) entry which is preliminary data.</text>
</comment>
<dbReference type="Proteomes" id="UP000790347">
    <property type="component" value="Unassembled WGS sequence"/>
</dbReference>
<keyword evidence="2" id="KW-1185">Reference proteome</keyword>
<reference evidence="1" key="1">
    <citation type="submission" date="2013-05" db="EMBL/GenBank/DDBJ databases">
        <authorList>
            <person name="Yim A.K.Y."/>
            <person name="Chan T.F."/>
            <person name="Ji K.M."/>
            <person name="Liu X.Y."/>
            <person name="Zhou J.W."/>
            <person name="Li R.Q."/>
            <person name="Yang K.Y."/>
            <person name="Li J."/>
            <person name="Li M."/>
            <person name="Law P.T.W."/>
            <person name="Wu Y.L."/>
            <person name="Cai Z.L."/>
            <person name="Qin H."/>
            <person name="Bao Y."/>
            <person name="Leung R.K.K."/>
            <person name="Ng P.K.S."/>
            <person name="Zou J."/>
            <person name="Zhong X.J."/>
            <person name="Ran P.X."/>
            <person name="Zhong N.S."/>
            <person name="Liu Z.G."/>
            <person name="Tsui S.K.W."/>
        </authorList>
    </citation>
    <scope>NUCLEOTIDE SEQUENCE</scope>
    <source>
        <strain evidence="1">Derf</strain>
        <tissue evidence="1">Whole organism</tissue>
    </source>
</reference>
<dbReference type="EMBL" id="ASGP02000001">
    <property type="protein sequence ID" value="KAH9526921.1"/>
    <property type="molecule type" value="Genomic_DNA"/>
</dbReference>
<evidence type="ECO:0000313" key="1">
    <source>
        <dbReference type="EMBL" id="KAH9526921.1"/>
    </source>
</evidence>
<sequence length="66" mass="7255">MVIILVSSSSSSSSFVMATDGLKCLKFNSEFVGIHFAREFSPFSMCPYIHAVHMQIGVLLNTVNVK</sequence>
<protein>
    <submittedName>
        <fullName evidence="1">Uncharacterized protein</fullName>
    </submittedName>
</protein>
<evidence type="ECO:0000313" key="2">
    <source>
        <dbReference type="Proteomes" id="UP000790347"/>
    </source>
</evidence>
<organism evidence="1 2">
    <name type="scientific">Dermatophagoides farinae</name>
    <name type="common">American house dust mite</name>
    <dbReference type="NCBI Taxonomy" id="6954"/>
    <lineage>
        <taxon>Eukaryota</taxon>
        <taxon>Metazoa</taxon>
        <taxon>Ecdysozoa</taxon>
        <taxon>Arthropoda</taxon>
        <taxon>Chelicerata</taxon>
        <taxon>Arachnida</taxon>
        <taxon>Acari</taxon>
        <taxon>Acariformes</taxon>
        <taxon>Sarcoptiformes</taxon>
        <taxon>Astigmata</taxon>
        <taxon>Psoroptidia</taxon>
        <taxon>Analgoidea</taxon>
        <taxon>Pyroglyphidae</taxon>
        <taxon>Dermatophagoidinae</taxon>
        <taxon>Dermatophagoides</taxon>
    </lineage>
</organism>
<gene>
    <name evidence="1" type="ORF">DERF_000977</name>
</gene>
<accession>A0A922I8J6</accession>
<name>A0A922I8J6_DERFA</name>
<reference evidence="1" key="2">
    <citation type="journal article" date="2022" name="Res Sq">
        <title>Comparative Genomics Reveals Insights into the Divergent Evolution of Astigmatic Mites and Household Pest Adaptations.</title>
        <authorList>
            <person name="Xiong Q."/>
            <person name="Wan A.T.-Y."/>
            <person name="Liu X.-Y."/>
            <person name="Fung C.S.-H."/>
            <person name="Xiao X."/>
            <person name="Malainual N."/>
            <person name="Hou J."/>
            <person name="Wang L."/>
            <person name="Wang M."/>
            <person name="Yang K."/>
            <person name="Cui Y."/>
            <person name="Leung E."/>
            <person name="Nong W."/>
            <person name="Shin S.-K."/>
            <person name="Au S."/>
            <person name="Jeong K.Y."/>
            <person name="Chew F.T."/>
            <person name="Hui J."/>
            <person name="Leung T.F."/>
            <person name="Tungtrongchitr A."/>
            <person name="Zhong N."/>
            <person name="Liu Z."/>
            <person name="Tsui S."/>
        </authorList>
    </citation>
    <scope>NUCLEOTIDE SEQUENCE</scope>
    <source>
        <strain evidence="1">Derf</strain>
        <tissue evidence="1">Whole organism</tissue>
    </source>
</reference>
<proteinExistence type="predicted"/>